<dbReference type="PANTHER" id="PTHR35007">
    <property type="entry name" value="INTEGRAL MEMBRANE PROTEIN-RELATED"/>
    <property type="match status" value="1"/>
</dbReference>
<feature type="domain" description="Type II secretion system protein GspF" evidence="7">
    <location>
        <begin position="154"/>
        <end position="278"/>
    </location>
</feature>
<dbReference type="PANTHER" id="PTHR35007:SF1">
    <property type="entry name" value="PILUS ASSEMBLY PROTEIN"/>
    <property type="match status" value="1"/>
</dbReference>
<keyword evidence="5 6" id="KW-0472">Membrane</keyword>
<comment type="caution">
    <text evidence="8">The sequence shown here is derived from an EMBL/GenBank/DDBJ whole genome shotgun (WGS) entry which is preliminary data.</text>
</comment>
<dbReference type="Gene3D" id="1.20.81.30">
    <property type="entry name" value="Type II secretion system (T2SS), domain F"/>
    <property type="match status" value="1"/>
</dbReference>
<comment type="subcellular location">
    <subcellularLocation>
        <location evidence="1">Cell membrane</location>
        <topology evidence="1">Multi-pass membrane protein</topology>
    </subcellularLocation>
</comment>
<evidence type="ECO:0000256" key="4">
    <source>
        <dbReference type="ARBA" id="ARBA00022989"/>
    </source>
</evidence>
<dbReference type="AlphaFoldDB" id="A0A967EUH7"/>
<keyword evidence="3 6" id="KW-0812">Transmembrane</keyword>
<feature type="transmembrane region" description="Helical" evidence="6">
    <location>
        <begin position="117"/>
        <end position="140"/>
    </location>
</feature>
<dbReference type="Proteomes" id="UP000761264">
    <property type="component" value="Unassembled WGS sequence"/>
</dbReference>
<evidence type="ECO:0000256" key="6">
    <source>
        <dbReference type="SAM" id="Phobius"/>
    </source>
</evidence>
<gene>
    <name evidence="8" type="ORF">HBA54_01215</name>
</gene>
<feature type="transmembrane region" description="Helical" evidence="6">
    <location>
        <begin position="6"/>
        <end position="24"/>
    </location>
</feature>
<reference evidence="8" key="1">
    <citation type="submission" date="2020-03" db="EMBL/GenBank/DDBJ databases">
        <title>Genome of Pelagibius litoralis DSM 21314T.</title>
        <authorList>
            <person name="Wang G."/>
        </authorList>
    </citation>
    <scope>NUCLEOTIDE SEQUENCE</scope>
    <source>
        <strain evidence="8">DSM 21314</strain>
    </source>
</reference>
<evidence type="ECO:0000313" key="9">
    <source>
        <dbReference type="Proteomes" id="UP000761264"/>
    </source>
</evidence>
<sequence>MLLVILPTLAILAVFLLIFGGDSSSKQTRRRVERVKAATDKAVAPSQSTSIRRSDTDSNIAVVDSLIKQLTPRPELLRLRLTSAGFSGALGRYLLIGLILGLATFGGLQLISFVPLIAAVLAGFFVAIMLPHAGLSFLIARRRNRFIAHFPEAIDLMVRGLRSGLPITESIKTAGDEIVDPVGSELSHVTNAVRLGEQLEEALWEASKRLNIQEFNFFTVALAIQSETGGNLAETLANLSDVLRRRRQLKLKIKALSSEAKASAYIIGSLPFIMGLLIFLVNPGYIGDLFEDPRGIFLLFLGFLSFAVGIGVMYRMVKFEI</sequence>
<evidence type="ECO:0000256" key="2">
    <source>
        <dbReference type="ARBA" id="ARBA00022475"/>
    </source>
</evidence>
<dbReference type="InterPro" id="IPR042094">
    <property type="entry name" value="T2SS_GspF_sf"/>
</dbReference>
<dbReference type="EMBL" id="JAAQPH010000001">
    <property type="protein sequence ID" value="NIA67206.1"/>
    <property type="molecule type" value="Genomic_DNA"/>
</dbReference>
<keyword evidence="2" id="KW-1003">Cell membrane</keyword>
<dbReference type="Pfam" id="PF00482">
    <property type="entry name" value="T2SSF"/>
    <property type="match status" value="1"/>
</dbReference>
<evidence type="ECO:0000313" key="8">
    <source>
        <dbReference type="EMBL" id="NIA67206.1"/>
    </source>
</evidence>
<evidence type="ECO:0000256" key="1">
    <source>
        <dbReference type="ARBA" id="ARBA00004651"/>
    </source>
</evidence>
<accession>A0A967EUH7</accession>
<dbReference type="GO" id="GO:0005886">
    <property type="term" value="C:plasma membrane"/>
    <property type="evidence" value="ECO:0007669"/>
    <property type="project" value="UniProtKB-SubCell"/>
</dbReference>
<name>A0A967EUH7_9PROT</name>
<keyword evidence="9" id="KW-1185">Reference proteome</keyword>
<feature type="transmembrane region" description="Helical" evidence="6">
    <location>
        <begin position="262"/>
        <end position="281"/>
    </location>
</feature>
<keyword evidence="4 6" id="KW-1133">Transmembrane helix</keyword>
<feature type="transmembrane region" description="Helical" evidence="6">
    <location>
        <begin position="296"/>
        <end position="317"/>
    </location>
</feature>
<dbReference type="InterPro" id="IPR018076">
    <property type="entry name" value="T2SS_GspF_dom"/>
</dbReference>
<feature type="transmembrane region" description="Helical" evidence="6">
    <location>
        <begin position="90"/>
        <end position="111"/>
    </location>
</feature>
<organism evidence="8 9">
    <name type="scientific">Pelagibius litoralis</name>
    <dbReference type="NCBI Taxonomy" id="374515"/>
    <lineage>
        <taxon>Bacteria</taxon>
        <taxon>Pseudomonadati</taxon>
        <taxon>Pseudomonadota</taxon>
        <taxon>Alphaproteobacteria</taxon>
        <taxon>Rhodospirillales</taxon>
        <taxon>Rhodovibrionaceae</taxon>
        <taxon>Pelagibius</taxon>
    </lineage>
</organism>
<evidence type="ECO:0000256" key="3">
    <source>
        <dbReference type="ARBA" id="ARBA00022692"/>
    </source>
</evidence>
<evidence type="ECO:0000259" key="7">
    <source>
        <dbReference type="Pfam" id="PF00482"/>
    </source>
</evidence>
<protein>
    <submittedName>
        <fullName evidence="8">Type II secretion system F family protein</fullName>
    </submittedName>
</protein>
<proteinExistence type="predicted"/>
<evidence type="ECO:0000256" key="5">
    <source>
        <dbReference type="ARBA" id="ARBA00023136"/>
    </source>
</evidence>